<proteinExistence type="predicted"/>
<accession>A0A382UZS4</accession>
<evidence type="ECO:0000313" key="2">
    <source>
        <dbReference type="EMBL" id="SVD39733.1"/>
    </source>
</evidence>
<keyword evidence="1" id="KW-0472">Membrane</keyword>
<organism evidence="2">
    <name type="scientific">marine metagenome</name>
    <dbReference type="NCBI Taxonomy" id="408172"/>
    <lineage>
        <taxon>unclassified sequences</taxon>
        <taxon>metagenomes</taxon>
        <taxon>ecological metagenomes</taxon>
    </lineage>
</organism>
<evidence type="ECO:0000256" key="1">
    <source>
        <dbReference type="SAM" id="Phobius"/>
    </source>
</evidence>
<dbReference type="EMBL" id="UINC01148065">
    <property type="protein sequence ID" value="SVD39733.1"/>
    <property type="molecule type" value="Genomic_DNA"/>
</dbReference>
<keyword evidence="1" id="KW-1133">Transmembrane helix</keyword>
<protein>
    <submittedName>
        <fullName evidence="2">Uncharacterized protein</fullName>
    </submittedName>
</protein>
<feature type="transmembrane region" description="Helical" evidence="1">
    <location>
        <begin position="71"/>
        <end position="89"/>
    </location>
</feature>
<reference evidence="2" key="1">
    <citation type="submission" date="2018-05" db="EMBL/GenBank/DDBJ databases">
        <authorList>
            <person name="Lanie J.A."/>
            <person name="Ng W.-L."/>
            <person name="Kazmierczak K.M."/>
            <person name="Andrzejewski T.M."/>
            <person name="Davidsen T.M."/>
            <person name="Wayne K.J."/>
            <person name="Tettelin H."/>
            <person name="Glass J.I."/>
            <person name="Rusch D."/>
            <person name="Podicherti R."/>
            <person name="Tsui H.-C.T."/>
            <person name="Winkler M.E."/>
        </authorList>
    </citation>
    <scope>NUCLEOTIDE SEQUENCE</scope>
</reference>
<sequence length="133" mass="15764">MRYIPEPIRSFRHKGLAELFERRRSRRVGSEMRARCLQRLEVLQVCCRQGIRGGTFTTATIIINRSKSSLLFLRVPLYFYTFLLTKEPITFERMEQIDILIDWLRFYPLVQATARTVTVLLIAWLSFYAARTV</sequence>
<feature type="transmembrane region" description="Helical" evidence="1">
    <location>
        <begin position="109"/>
        <end position="130"/>
    </location>
</feature>
<gene>
    <name evidence="2" type="ORF">METZ01_LOCUS392587</name>
</gene>
<feature type="non-terminal residue" evidence="2">
    <location>
        <position position="133"/>
    </location>
</feature>
<name>A0A382UZS4_9ZZZZ</name>
<keyword evidence="1" id="KW-0812">Transmembrane</keyword>
<dbReference type="AlphaFoldDB" id="A0A382UZS4"/>